<dbReference type="AlphaFoldDB" id="A0A927M4R9"/>
<dbReference type="Proteomes" id="UP000649753">
    <property type="component" value="Unassembled WGS sequence"/>
</dbReference>
<dbReference type="EMBL" id="JADBEB010000001">
    <property type="protein sequence ID" value="MBE1488148.1"/>
    <property type="molecule type" value="Genomic_DNA"/>
</dbReference>
<proteinExistence type="predicted"/>
<dbReference type="Gene3D" id="3.40.605.10">
    <property type="entry name" value="Aldehyde Dehydrogenase, Chain A, domain 1"/>
    <property type="match status" value="1"/>
</dbReference>
<dbReference type="PANTHER" id="PTHR11699">
    <property type="entry name" value="ALDEHYDE DEHYDROGENASE-RELATED"/>
    <property type="match status" value="1"/>
</dbReference>
<dbReference type="RefSeq" id="WP_192767865.1">
    <property type="nucleotide sequence ID" value="NZ_JADBEB010000001.1"/>
</dbReference>
<organism evidence="3 4">
    <name type="scientific">Plantactinospora soyae</name>
    <dbReference type="NCBI Taxonomy" id="1544732"/>
    <lineage>
        <taxon>Bacteria</taxon>
        <taxon>Bacillati</taxon>
        <taxon>Actinomycetota</taxon>
        <taxon>Actinomycetes</taxon>
        <taxon>Micromonosporales</taxon>
        <taxon>Micromonosporaceae</taxon>
        <taxon>Plantactinospora</taxon>
    </lineage>
</organism>
<dbReference type="InterPro" id="IPR015590">
    <property type="entry name" value="Aldehyde_DH_dom"/>
</dbReference>
<evidence type="ECO:0000313" key="3">
    <source>
        <dbReference type="EMBL" id="MBE1488148.1"/>
    </source>
</evidence>
<dbReference type="SUPFAM" id="SSF53720">
    <property type="entry name" value="ALDH-like"/>
    <property type="match status" value="1"/>
</dbReference>
<gene>
    <name evidence="3" type="ORF">H4W31_003786</name>
</gene>
<reference evidence="3" key="1">
    <citation type="submission" date="2020-10" db="EMBL/GenBank/DDBJ databases">
        <title>Sequencing the genomes of 1000 actinobacteria strains.</title>
        <authorList>
            <person name="Klenk H.-P."/>
        </authorList>
    </citation>
    <scope>NUCLEOTIDE SEQUENCE</scope>
    <source>
        <strain evidence="3">DSM 46832</strain>
    </source>
</reference>
<keyword evidence="4" id="KW-1185">Reference proteome</keyword>
<name>A0A927M4R9_9ACTN</name>
<evidence type="ECO:0000256" key="1">
    <source>
        <dbReference type="ARBA" id="ARBA00023002"/>
    </source>
</evidence>
<evidence type="ECO:0000259" key="2">
    <source>
        <dbReference type="Pfam" id="PF00171"/>
    </source>
</evidence>
<sequence>MTLRIADGTTWRETFARAVEATPEAFDLDPGRPGDTTTLRNLVEGAWRSVGTPTPVRTPVDNTVLVNLSRLDAETARAAVAFSAAEHRDWAGTPLADRKARVVDVLDELTRHRELLALLLVWEIGKPWRLACADVDRALDGVRWYVEEIDRMLADGREPLPGPVSNIASWNYPMSVLIHAELVQLLAGNAVIAKTPSQGGAVCLTVAHALMRRAGLPATLVSGGGEELSEVLVRAPEIGAVAFVGGRSNGGKVAAALLDSDKRHFIEQEGLNAWGIWEFSQWDSLATHLKKGFEYGKQRCTAYPRFVVQRDLVDQFLDMYLPVVRSVRFGHPLAVDDTWTEGDPLPELDFGPLISAAKADELRRKVDEAVRGGAVPLHRGRLDGAPFLDGQDTSAYVAPSVLLAPPGRSRLMHAEPFGPVDTIVVVDTQDELLAAMNASNGALVASLACDDEDEAAKLAVDLQAFKVGINRPRSRGDRDEPFGGRGASWKGAFVGGDLLVHAVTVDPSGHRLYGNFPDYSSYPAT</sequence>
<feature type="domain" description="Aldehyde dehydrogenase" evidence="2">
    <location>
        <begin position="54"/>
        <end position="498"/>
    </location>
</feature>
<comment type="caution">
    <text evidence="3">The sequence shown here is derived from an EMBL/GenBank/DDBJ whole genome shotgun (WGS) entry which is preliminary data.</text>
</comment>
<dbReference type="GO" id="GO:0016620">
    <property type="term" value="F:oxidoreductase activity, acting on the aldehyde or oxo group of donors, NAD or NADP as acceptor"/>
    <property type="evidence" value="ECO:0007669"/>
    <property type="project" value="InterPro"/>
</dbReference>
<dbReference type="Pfam" id="PF00171">
    <property type="entry name" value="Aldedh"/>
    <property type="match status" value="1"/>
</dbReference>
<dbReference type="InterPro" id="IPR016163">
    <property type="entry name" value="Ald_DH_C"/>
</dbReference>
<dbReference type="Gene3D" id="3.40.309.10">
    <property type="entry name" value="Aldehyde Dehydrogenase, Chain A, domain 2"/>
    <property type="match status" value="1"/>
</dbReference>
<accession>A0A927M4R9</accession>
<dbReference type="InterPro" id="IPR016162">
    <property type="entry name" value="Ald_DH_N"/>
</dbReference>
<protein>
    <submittedName>
        <fullName evidence="3">Acyl-CoA reductase-like NAD-dependent aldehyde dehydrogenase</fullName>
    </submittedName>
</protein>
<keyword evidence="1" id="KW-0560">Oxidoreductase</keyword>
<evidence type="ECO:0000313" key="4">
    <source>
        <dbReference type="Proteomes" id="UP000649753"/>
    </source>
</evidence>
<dbReference type="InterPro" id="IPR016161">
    <property type="entry name" value="Ald_DH/histidinol_DH"/>
</dbReference>